<dbReference type="GO" id="GO:0015288">
    <property type="term" value="F:porin activity"/>
    <property type="evidence" value="ECO:0007669"/>
    <property type="project" value="TreeGrafter"/>
</dbReference>
<keyword evidence="2" id="KW-1134">Transmembrane beta strand</keyword>
<sequence>MSRIKLLIYRFIYTLLFVAIGFTSVFAQEEDIHVSIEEVFQMVVQYHPIGKQANLELEKAKWKGMKLRGFLDPKLKASLSEKAFNDKTLYQKSGAYIELPSGFEGLKFKMGLEQNDGSKLNSELTTNDGGGWSFVGIEVPLGRKEMADKRSWIQKEATLLQSLSEVQKTKKVNKLLWTVAKNYVEWHYAWNANKLLVKAYDLALFRHQSIIARINQGALAAIDSVESGIIVQQREIDKDNAAIVLHNARLRMSQHLWNEDENPIILAEKAYPQQVSLDQISPEVLEKLKSYIQTNHPFLLENEVMLSQEQLQRKILKQQFKPYFSVSYKYMYPFGEQESWYFNSLQENYNWGVKLTMPLFLRKERAALKLNTVAIDKLELKKQFLDRQLLVDLELSITNFKNYRALHRQQMKMVGNYERLRQAEIQKFNQGNSTVFYVNVREGKLIDAELKALQLSLKGMKEMVDMYGKAGMLTYFGIE</sequence>
<dbReference type="GO" id="GO:1990281">
    <property type="term" value="C:efflux pump complex"/>
    <property type="evidence" value="ECO:0007669"/>
    <property type="project" value="TreeGrafter"/>
</dbReference>
<proteinExistence type="predicted"/>
<dbReference type="AlphaFoldDB" id="A0A315ZI59"/>
<evidence type="ECO:0000256" key="2">
    <source>
        <dbReference type="ARBA" id="ARBA00022452"/>
    </source>
</evidence>
<dbReference type="InterPro" id="IPR051906">
    <property type="entry name" value="TolC-like"/>
</dbReference>
<comment type="subcellular location">
    <subcellularLocation>
        <location evidence="1">Cell outer membrane</location>
    </subcellularLocation>
</comment>
<keyword evidence="3" id="KW-0812">Transmembrane</keyword>
<keyword evidence="7" id="KW-1185">Reference proteome</keyword>
<dbReference type="Proteomes" id="UP000245535">
    <property type="component" value="Unassembled WGS sequence"/>
</dbReference>
<evidence type="ECO:0000256" key="1">
    <source>
        <dbReference type="ARBA" id="ARBA00004442"/>
    </source>
</evidence>
<dbReference type="SUPFAM" id="SSF56954">
    <property type="entry name" value="Outer membrane efflux proteins (OEP)"/>
    <property type="match status" value="1"/>
</dbReference>
<dbReference type="PANTHER" id="PTHR30026:SF20">
    <property type="entry name" value="OUTER MEMBRANE PROTEIN TOLC"/>
    <property type="match status" value="1"/>
</dbReference>
<accession>A0A315ZI59</accession>
<dbReference type="EMBL" id="QGDO01000001">
    <property type="protein sequence ID" value="PWJ44790.1"/>
    <property type="molecule type" value="Genomic_DNA"/>
</dbReference>
<name>A0A315ZI59_SEDFL</name>
<dbReference type="PANTHER" id="PTHR30026">
    <property type="entry name" value="OUTER MEMBRANE PROTEIN TOLC"/>
    <property type="match status" value="1"/>
</dbReference>
<evidence type="ECO:0000256" key="5">
    <source>
        <dbReference type="ARBA" id="ARBA00023237"/>
    </source>
</evidence>
<dbReference type="GO" id="GO:0015562">
    <property type="term" value="F:efflux transmembrane transporter activity"/>
    <property type="evidence" value="ECO:0007669"/>
    <property type="project" value="InterPro"/>
</dbReference>
<keyword evidence="4" id="KW-0472">Membrane</keyword>
<evidence type="ECO:0000256" key="4">
    <source>
        <dbReference type="ARBA" id="ARBA00023136"/>
    </source>
</evidence>
<dbReference type="GO" id="GO:0009279">
    <property type="term" value="C:cell outer membrane"/>
    <property type="evidence" value="ECO:0007669"/>
    <property type="project" value="UniProtKB-SubCell"/>
</dbReference>
<evidence type="ECO:0000313" key="7">
    <source>
        <dbReference type="Proteomes" id="UP000245535"/>
    </source>
</evidence>
<protein>
    <submittedName>
        <fullName evidence="6">Outer membrane efflux protein</fullName>
    </submittedName>
</protein>
<gene>
    <name evidence="6" type="ORF">BC781_1011161</name>
</gene>
<evidence type="ECO:0000256" key="3">
    <source>
        <dbReference type="ARBA" id="ARBA00022692"/>
    </source>
</evidence>
<keyword evidence="5" id="KW-0998">Cell outer membrane</keyword>
<dbReference type="Gene3D" id="1.20.1600.10">
    <property type="entry name" value="Outer membrane efflux proteins (OEP)"/>
    <property type="match status" value="1"/>
</dbReference>
<organism evidence="6 7">
    <name type="scientific">Sediminitomix flava</name>
    <dbReference type="NCBI Taxonomy" id="379075"/>
    <lineage>
        <taxon>Bacteria</taxon>
        <taxon>Pseudomonadati</taxon>
        <taxon>Bacteroidota</taxon>
        <taxon>Cytophagia</taxon>
        <taxon>Cytophagales</taxon>
        <taxon>Flammeovirgaceae</taxon>
        <taxon>Sediminitomix</taxon>
    </lineage>
</organism>
<dbReference type="RefSeq" id="WP_109616259.1">
    <property type="nucleotide sequence ID" value="NZ_QGDO01000001.1"/>
</dbReference>
<evidence type="ECO:0000313" key="6">
    <source>
        <dbReference type="EMBL" id="PWJ44790.1"/>
    </source>
</evidence>
<comment type="caution">
    <text evidence="6">The sequence shown here is derived from an EMBL/GenBank/DDBJ whole genome shotgun (WGS) entry which is preliminary data.</text>
</comment>
<dbReference type="OrthoDB" id="581172at2"/>
<reference evidence="6 7" key="1">
    <citation type="submission" date="2018-03" db="EMBL/GenBank/DDBJ databases">
        <title>Genomic Encyclopedia of Archaeal and Bacterial Type Strains, Phase II (KMG-II): from individual species to whole genera.</title>
        <authorList>
            <person name="Goeker M."/>
        </authorList>
    </citation>
    <scope>NUCLEOTIDE SEQUENCE [LARGE SCALE GENOMIC DNA]</scope>
    <source>
        <strain evidence="6 7">DSM 28229</strain>
    </source>
</reference>